<comment type="caution">
    <text evidence="2">The sequence shown here is derived from an EMBL/GenBank/DDBJ whole genome shotgun (WGS) entry which is preliminary data.</text>
</comment>
<evidence type="ECO:0000313" key="2">
    <source>
        <dbReference type="EMBL" id="EEP69508.1"/>
    </source>
</evidence>
<sequence>MRFLQLLSKRNIKRFKIYIYFLLGFSGWLYAFSSVGLTTIPVKML</sequence>
<organism evidence="2 3">
    <name type="scientific">Kingella oralis ATCC 51147</name>
    <dbReference type="NCBI Taxonomy" id="629741"/>
    <lineage>
        <taxon>Bacteria</taxon>
        <taxon>Pseudomonadati</taxon>
        <taxon>Pseudomonadota</taxon>
        <taxon>Betaproteobacteria</taxon>
        <taxon>Neisseriales</taxon>
        <taxon>Neisseriaceae</taxon>
        <taxon>Kingella</taxon>
    </lineage>
</organism>
<keyword evidence="1" id="KW-1133">Transmembrane helix</keyword>
<dbReference type="STRING" id="629741.GCWU000324_01422"/>
<reference evidence="2" key="1">
    <citation type="submission" date="2009-04" db="EMBL/GenBank/DDBJ databases">
        <authorList>
            <person name="Weinstock G."/>
            <person name="Sodergren E."/>
            <person name="Clifton S."/>
            <person name="Fulton L."/>
            <person name="Fulton B."/>
            <person name="Courtney L."/>
            <person name="Fronick C."/>
            <person name="Harrison M."/>
            <person name="Strong C."/>
            <person name="Farmer C."/>
            <person name="Delahaunty K."/>
            <person name="Markovic C."/>
            <person name="Hall O."/>
            <person name="Minx P."/>
            <person name="Tomlinson C."/>
            <person name="Mitreva M."/>
            <person name="Nelson J."/>
            <person name="Hou S."/>
            <person name="Wollam A."/>
            <person name="Pepin K.H."/>
            <person name="Johnson M."/>
            <person name="Bhonagiri V."/>
            <person name="Nash W.E."/>
            <person name="Warren W."/>
            <person name="Chinwalla A."/>
            <person name="Mardis E.R."/>
            <person name="Wilson R.K."/>
        </authorList>
    </citation>
    <scope>NUCLEOTIDE SEQUENCE [LARGE SCALE GENOMIC DNA]</scope>
    <source>
        <strain evidence="2">ATCC 51147</strain>
    </source>
</reference>
<proteinExistence type="predicted"/>
<accession>C4GH03</accession>
<dbReference type="Proteomes" id="UP000003009">
    <property type="component" value="Unassembled WGS sequence"/>
</dbReference>
<evidence type="ECO:0000256" key="1">
    <source>
        <dbReference type="SAM" id="Phobius"/>
    </source>
</evidence>
<keyword evidence="1" id="KW-0812">Transmembrane</keyword>
<protein>
    <submittedName>
        <fullName evidence="2">Uncharacterized protein</fullName>
    </submittedName>
</protein>
<keyword evidence="1" id="KW-0472">Membrane</keyword>
<feature type="transmembrane region" description="Helical" evidence="1">
    <location>
        <begin position="20"/>
        <end position="42"/>
    </location>
</feature>
<keyword evidence="3" id="KW-1185">Reference proteome</keyword>
<dbReference type="AlphaFoldDB" id="C4GH03"/>
<evidence type="ECO:0000313" key="3">
    <source>
        <dbReference type="Proteomes" id="UP000003009"/>
    </source>
</evidence>
<name>C4GH03_9NEIS</name>
<gene>
    <name evidence="2" type="ORF">GCWU000324_01422</name>
</gene>
<dbReference type="EMBL" id="ACJW02000002">
    <property type="protein sequence ID" value="EEP69508.1"/>
    <property type="molecule type" value="Genomic_DNA"/>
</dbReference>
<dbReference type="HOGENOM" id="CLU_3200915_0_0_4"/>